<organism evidence="4 5">
    <name type="scientific">Dromas ardeola</name>
    <dbReference type="NCBI Taxonomy" id="458190"/>
    <lineage>
        <taxon>Eukaryota</taxon>
        <taxon>Metazoa</taxon>
        <taxon>Chordata</taxon>
        <taxon>Craniata</taxon>
        <taxon>Vertebrata</taxon>
        <taxon>Euteleostomi</taxon>
        <taxon>Archelosauria</taxon>
        <taxon>Archosauria</taxon>
        <taxon>Dinosauria</taxon>
        <taxon>Saurischia</taxon>
        <taxon>Theropoda</taxon>
        <taxon>Coelurosauria</taxon>
        <taxon>Aves</taxon>
        <taxon>Neognathae</taxon>
        <taxon>Neoaves</taxon>
        <taxon>Charadriiformes</taxon>
        <taxon>Dromadidae</taxon>
        <taxon>Dromas</taxon>
    </lineage>
</organism>
<evidence type="ECO:0000259" key="3">
    <source>
        <dbReference type="Pfam" id="PF25449"/>
    </source>
</evidence>
<dbReference type="PANTHER" id="PTHR15885:SF1">
    <property type="entry name" value="COILED-COIL DOMAIN-CONTAINING PROTEIN 174"/>
    <property type="match status" value="1"/>
</dbReference>
<feature type="domain" description="CCDC174 alpha/beta GRSR" evidence="3">
    <location>
        <begin position="163"/>
        <end position="192"/>
    </location>
</feature>
<evidence type="ECO:0000313" key="5">
    <source>
        <dbReference type="Proteomes" id="UP000586671"/>
    </source>
</evidence>
<dbReference type="Proteomes" id="UP000586671">
    <property type="component" value="Unassembled WGS sequence"/>
</dbReference>
<feature type="region of interest" description="Disordered" evidence="2">
    <location>
        <begin position="130"/>
        <end position="162"/>
    </location>
</feature>
<feature type="compositionally biased region" description="Basic and acidic residues" evidence="2">
    <location>
        <begin position="316"/>
        <end position="326"/>
    </location>
</feature>
<feature type="compositionally biased region" description="Basic and acidic residues" evidence="2">
    <location>
        <begin position="374"/>
        <end position="386"/>
    </location>
</feature>
<feature type="region of interest" description="Disordered" evidence="2">
    <location>
        <begin position="308"/>
        <end position="337"/>
    </location>
</feature>
<protein>
    <submittedName>
        <fullName evidence="4">CC174 protein</fullName>
    </submittedName>
</protein>
<evidence type="ECO:0000256" key="2">
    <source>
        <dbReference type="SAM" id="MobiDB-lite"/>
    </source>
</evidence>
<dbReference type="PANTHER" id="PTHR15885">
    <property type="entry name" value="COILED-COIL DOMAIN-CONTAINING PROTEIN 174"/>
    <property type="match status" value="1"/>
</dbReference>
<feature type="region of interest" description="Disordered" evidence="2">
    <location>
        <begin position="46"/>
        <end position="77"/>
    </location>
</feature>
<dbReference type="GO" id="GO:0005634">
    <property type="term" value="C:nucleus"/>
    <property type="evidence" value="ECO:0007669"/>
    <property type="project" value="TreeGrafter"/>
</dbReference>
<evidence type="ECO:0000313" key="4">
    <source>
        <dbReference type="EMBL" id="NWU55878.1"/>
    </source>
</evidence>
<feature type="compositionally biased region" description="Basic and acidic residues" evidence="2">
    <location>
        <begin position="130"/>
        <end position="141"/>
    </location>
</feature>
<dbReference type="Pfam" id="PF13300">
    <property type="entry name" value="DUF4078"/>
    <property type="match status" value="1"/>
</dbReference>
<feature type="region of interest" description="Disordered" evidence="2">
    <location>
        <begin position="423"/>
        <end position="445"/>
    </location>
</feature>
<accession>A0A7K5XS41</accession>
<keyword evidence="5" id="KW-1185">Reference proteome</keyword>
<sequence>MDRRKKPLDVAASSLVDLKAELFRKQEEFKKEKLLKDAGIFAKPKTSNKKPSIWNKQNTGVANRAEKDVEQKAEEEHILDKSRKKLEEKAKLYEKMTKGDFPDEETEDLYLVDFTQKIIDKQHEVQELCRSEAARKTSEKNTDDEETQPEMEIPPPEDPDEEWVDYVDFLGRSRRCMKKDLPSLLKMDQELQGKRFPDGNTLLSEDMRRELQRQQWEKEEEEALRKPMGPIHYEDIRENEARQLGVGYFAFSRDKELRNKQRATLDMLREQTLDQRTKREQLKEKRKAALDARLSKLRARKIKKLREAGLEEEAEKLENGELKGVTEEPEAPRVTAASRKVEVVIQERRDTKPGVPYVREWDKGKELMFGQWSKKQEELRDERDPEFAPPSDYFMGQKKDDNYRSQNLNNGPPGVVQACGCSAQGVAPSAQTNSSDAQNQEPLYQSLDDMLSYYRQVT</sequence>
<gene>
    <name evidence="4" type="primary">Ccdc174</name>
    <name evidence="4" type="ORF">DROARD_R07443</name>
</gene>
<reference evidence="4 5" key="1">
    <citation type="submission" date="2019-09" db="EMBL/GenBank/DDBJ databases">
        <title>Bird 10,000 Genomes (B10K) Project - Family phase.</title>
        <authorList>
            <person name="Zhang G."/>
        </authorList>
    </citation>
    <scope>NUCLEOTIDE SEQUENCE [LARGE SCALE GENOMIC DNA]</scope>
    <source>
        <strain evidence="4">B10K-DU-012-55</strain>
        <tissue evidence="4">Muscle</tissue>
    </source>
</reference>
<proteinExistence type="predicted"/>
<comment type="caution">
    <text evidence="4">The sequence shown here is derived from an EMBL/GenBank/DDBJ whole genome shotgun (WGS) entry which is preliminary data.</text>
</comment>
<feature type="compositionally biased region" description="Basic and acidic residues" evidence="2">
    <location>
        <begin position="64"/>
        <end position="77"/>
    </location>
</feature>
<dbReference type="EMBL" id="VYZM01017044">
    <property type="protein sequence ID" value="NWU55878.1"/>
    <property type="molecule type" value="Genomic_DNA"/>
</dbReference>
<dbReference type="AlphaFoldDB" id="A0A7K5XS41"/>
<evidence type="ECO:0000256" key="1">
    <source>
        <dbReference type="ARBA" id="ARBA00023054"/>
    </source>
</evidence>
<feature type="region of interest" description="Disordered" evidence="2">
    <location>
        <begin position="373"/>
        <end position="411"/>
    </location>
</feature>
<feature type="compositionally biased region" description="Acidic residues" evidence="2">
    <location>
        <begin position="142"/>
        <end position="162"/>
    </location>
</feature>
<name>A0A7K5XS41_9CHAR</name>
<feature type="non-terminal residue" evidence="4">
    <location>
        <position position="458"/>
    </location>
</feature>
<feature type="non-terminal residue" evidence="4">
    <location>
        <position position="1"/>
    </location>
</feature>
<dbReference type="Pfam" id="PF25449">
    <property type="entry name" value="CCDC174_GRSR"/>
    <property type="match status" value="1"/>
</dbReference>
<feature type="compositionally biased region" description="Polar residues" evidence="2">
    <location>
        <begin position="429"/>
        <end position="443"/>
    </location>
</feature>
<keyword evidence="1" id="KW-0175">Coiled coil</keyword>
<dbReference type="InterPro" id="IPR025066">
    <property type="entry name" value="CCDC174-like"/>
</dbReference>
<dbReference type="InterPro" id="IPR057464">
    <property type="entry name" value="CCDC174_GRSR"/>
</dbReference>